<gene>
    <name evidence="2" type="ORF">VP01_1931g1</name>
</gene>
<dbReference type="AlphaFoldDB" id="A0A0L6VCJ2"/>
<name>A0A0L6VCJ2_9BASI</name>
<protein>
    <submittedName>
        <fullName evidence="2">Uncharacterized protein</fullName>
    </submittedName>
</protein>
<dbReference type="Proteomes" id="UP000037035">
    <property type="component" value="Unassembled WGS sequence"/>
</dbReference>
<organism evidence="2 3">
    <name type="scientific">Puccinia sorghi</name>
    <dbReference type="NCBI Taxonomy" id="27349"/>
    <lineage>
        <taxon>Eukaryota</taxon>
        <taxon>Fungi</taxon>
        <taxon>Dikarya</taxon>
        <taxon>Basidiomycota</taxon>
        <taxon>Pucciniomycotina</taxon>
        <taxon>Pucciniomycetes</taxon>
        <taxon>Pucciniales</taxon>
        <taxon>Pucciniaceae</taxon>
        <taxon>Puccinia</taxon>
    </lineage>
</organism>
<proteinExistence type="predicted"/>
<sequence>MYMSSTLIYSATPFITFHKALGSPLLCTFPKYLKTSSNCHIPLKITFPLPTAADSSLPPPPSPLPTGQPLPATPTTADPPCRPFAAARSYSPPKHCSLFYITRHLTHPSPPSQSPTYPIPATQSHPLVPSPLVRRWPLATTPCRRKVNQIRVHCGKGHPCHTAVTSLPNLRICLNNSPASISSSGQPSEKMDALNARLDEMMRMMAKEPAQLAMEETLQQTQARLDATAGQQNPAPAQPTPTPASASNPMIGLHAINYPKRFPTDARKVVFIVSFMKDYAATCLRHPDTFITITAFALRALWNLCQTVNLSAYTQDFNQHNVERKTVSVELLEW</sequence>
<feature type="region of interest" description="Disordered" evidence="1">
    <location>
        <begin position="227"/>
        <end position="246"/>
    </location>
</feature>
<comment type="caution">
    <text evidence="2">The sequence shown here is derived from an EMBL/GenBank/DDBJ whole genome shotgun (WGS) entry which is preliminary data.</text>
</comment>
<evidence type="ECO:0000313" key="2">
    <source>
        <dbReference type="EMBL" id="KNZ58424.1"/>
    </source>
</evidence>
<accession>A0A0L6VCJ2</accession>
<dbReference type="VEuPathDB" id="FungiDB:VP01_1931g1"/>
<feature type="compositionally biased region" description="Pro residues" evidence="1">
    <location>
        <begin position="57"/>
        <end position="72"/>
    </location>
</feature>
<dbReference type="EMBL" id="LAVV01006761">
    <property type="protein sequence ID" value="KNZ58424.1"/>
    <property type="molecule type" value="Genomic_DNA"/>
</dbReference>
<reference evidence="2 3" key="1">
    <citation type="submission" date="2015-08" db="EMBL/GenBank/DDBJ databases">
        <title>Next Generation Sequencing and Analysis of the Genome of Puccinia sorghi L Schw, the Causal Agent of Maize Common Rust.</title>
        <authorList>
            <person name="Rochi L."/>
            <person name="Burguener G."/>
            <person name="Darino M."/>
            <person name="Turjanski A."/>
            <person name="Kreff E."/>
            <person name="Dieguez M.J."/>
            <person name="Sacco F."/>
        </authorList>
    </citation>
    <scope>NUCLEOTIDE SEQUENCE [LARGE SCALE GENOMIC DNA]</scope>
    <source>
        <strain evidence="2 3">RO10H11247</strain>
    </source>
</reference>
<keyword evidence="3" id="KW-1185">Reference proteome</keyword>
<feature type="region of interest" description="Disordered" evidence="1">
    <location>
        <begin position="52"/>
        <end position="78"/>
    </location>
</feature>
<evidence type="ECO:0000313" key="3">
    <source>
        <dbReference type="Proteomes" id="UP000037035"/>
    </source>
</evidence>
<evidence type="ECO:0000256" key="1">
    <source>
        <dbReference type="SAM" id="MobiDB-lite"/>
    </source>
</evidence>